<evidence type="ECO:0000256" key="5">
    <source>
        <dbReference type="SAM" id="SignalP"/>
    </source>
</evidence>
<evidence type="ECO:0000256" key="4">
    <source>
        <dbReference type="PROSITE-ProRule" id="PRU00473"/>
    </source>
</evidence>
<dbReference type="PANTHER" id="PTHR30329">
    <property type="entry name" value="STATOR ELEMENT OF FLAGELLAR MOTOR COMPLEX"/>
    <property type="match status" value="1"/>
</dbReference>
<comment type="caution">
    <text evidence="7">The sequence shown here is derived from an EMBL/GenBank/DDBJ whole genome shotgun (WGS) entry which is preliminary data.</text>
</comment>
<evidence type="ECO:0000313" key="7">
    <source>
        <dbReference type="EMBL" id="RWY44612.1"/>
    </source>
</evidence>
<dbReference type="Gene3D" id="3.30.1330.60">
    <property type="entry name" value="OmpA-like domain"/>
    <property type="match status" value="1"/>
</dbReference>
<comment type="subcellular location">
    <subcellularLocation>
        <location evidence="1">Cell outer membrane</location>
    </subcellularLocation>
</comment>
<dbReference type="SUPFAM" id="SSF103088">
    <property type="entry name" value="OmpA-like"/>
    <property type="match status" value="1"/>
</dbReference>
<dbReference type="Pfam" id="PF00691">
    <property type="entry name" value="OmpA"/>
    <property type="match status" value="1"/>
</dbReference>
<organism evidence="7 8">
    <name type="scientific">Falsigemmobacter intermedius</name>
    <dbReference type="NCBI Taxonomy" id="1553448"/>
    <lineage>
        <taxon>Bacteria</taxon>
        <taxon>Pseudomonadati</taxon>
        <taxon>Pseudomonadota</taxon>
        <taxon>Alphaproteobacteria</taxon>
        <taxon>Rhodobacterales</taxon>
        <taxon>Paracoccaceae</taxon>
        <taxon>Falsigemmobacter</taxon>
    </lineage>
</organism>
<evidence type="ECO:0000256" key="1">
    <source>
        <dbReference type="ARBA" id="ARBA00004442"/>
    </source>
</evidence>
<dbReference type="PROSITE" id="PS51123">
    <property type="entry name" value="OMPA_2"/>
    <property type="match status" value="1"/>
</dbReference>
<keyword evidence="5" id="KW-0732">Signal</keyword>
<dbReference type="InterPro" id="IPR036737">
    <property type="entry name" value="OmpA-like_sf"/>
</dbReference>
<dbReference type="PROSITE" id="PS51257">
    <property type="entry name" value="PROKAR_LIPOPROTEIN"/>
    <property type="match status" value="1"/>
</dbReference>
<dbReference type="CDD" id="cd07185">
    <property type="entry name" value="OmpA_C-like"/>
    <property type="match status" value="1"/>
</dbReference>
<name>A0A3S3WUZ2_9RHOB</name>
<protein>
    <submittedName>
        <fullName evidence="7">OmpA family protein</fullName>
    </submittedName>
</protein>
<gene>
    <name evidence="7" type="ORF">EP867_01290</name>
</gene>
<dbReference type="Proteomes" id="UP000287168">
    <property type="component" value="Unassembled WGS sequence"/>
</dbReference>
<keyword evidence="8" id="KW-1185">Reference proteome</keyword>
<dbReference type="PANTHER" id="PTHR30329:SF21">
    <property type="entry name" value="LIPOPROTEIN YIAD-RELATED"/>
    <property type="match status" value="1"/>
</dbReference>
<keyword evidence="2 4" id="KW-0472">Membrane</keyword>
<accession>A0A3S3WUZ2</accession>
<dbReference type="RefSeq" id="WP_128486412.1">
    <property type="nucleotide sequence ID" value="NZ_JBHLXB010000026.1"/>
</dbReference>
<evidence type="ECO:0000259" key="6">
    <source>
        <dbReference type="PROSITE" id="PS51123"/>
    </source>
</evidence>
<dbReference type="InterPro" id="IPR050330">
    <property type="entry name" value="Bact_OuterMem_StrucFunc"/>
</dbReference>
<feature type="chain" id="PRO_5018746100" evidence="5">
    <location>
        <begin position="20"/>
        <end position="210"/>
    </location>
</feature>
<dbReference type="GO" id="GO:0009279">
    <property type="term" value="C:cell outer membrane"/>
    <property type="evidence" value="ECO:0007669"/>
    <property type="project" value="UniProtKB-SubCell"/>
</dbReference>
<dbReference type="OrthoDB" id="9810367at2"/>
<proteinExistence type="predicted"/>
<keyword evidence="3" id="KW-0998">Cell outer membrane</keyword>
<evidence type="ECO:0000313" key="8">
    <source>
        <dbReference type="Proteomes" id="UP000287168"/>
    </source>
</evidence>
<reference evidence="7 8" key="1">
    <citation type="journal article" date="2015" name="Int. J. Syst. Evol. Microbiol.">
        <title>Gemmobacter intermedius sp. nov., isolated from a white stork (Ciconia ciconia).</title>
        <authorList>
            <person name="Kampfer P."/>
            <person name="Jerzak L."/>
            <person name="Wilharm G."/>
            <person name="Golke J."/>
            <person name="Busse H.J."/>
            <person name="Glaeser S.P."/>
        </authorList>
    </citation>
    <scope>NUCLEOTIDE SEQUENCE [LARGE SCALE GENOMIC DNA]</scope>
    <source>
        <strain evidence="7 8">119/4</strain>
    </source>
</reference>
<evidence type="ECO:0000256" key="2">
    <source>
        <dbReference type="ARBA" id="ARBA00023136"/>
    </source>
</evidence>
<feature type="domain" description="OmpA-like" evidence="6">
    <location>
        <begin position="57"/>
        <end position="173"/>
    </location>
</feature>
<sequence>MTVRSLSKALPLVMALSLAACGHSELGSELPAADFGNATMNNGLIQSGELNYVMALGTRFAQEVPSTITFAFNSAELDGAARAVLARQAHWIRQFPEVRFKVYGHTDAVGSGAYNYRLGLRRAQAVVAFLASQGVSRERLEAVVSHGKTQPVIPVPGPERANRRTVTEVTGFVARHPTVLNGKYAEVIFRDYVRSAGGATTTPATSVSGG</sequence>
<dbReference type="AlphaFoldDB" id="A0A3S3WUZ2"/>
<evidence type="ECO:0000256" key="3">
    <source>
        <dbReference type="ARBA" id="ARBA00023237"/>
    </source>
</evidence>
<feature type="signal peptide" evidence="5">
    <location>
        <begin position="1"/>
        <end position="19"/>
    </location>
</feature>
<dbReference type="PRINTS" id="PR01021">
    <property type="entry name" value="OMPADOMAIN"/>
</dbReference>
<dbReference type="InterPro" id="IPR006664">
    <property type="entry name" value="OMP_bac"/>
</dbReference>
<dbReference type="EMBL" id="SBLC01000002">
    <property type="protein sequence ID" value="RWY44612.1"/>
    <property type="molecule type" value="Genomic_DNA"/>
</dbReference>
<dbReference type="InterPro" id="IPR006665">
    <property type="entry name" value="OmpA-like"/>
</dbReference>